<name>A0A1J8PPJ9_9AGAM</name>
<organism evidence="2 3">
    <name type="scientific">Rhizopogon vesiculosus</name>
    <dbReference type="NCBI Taxonomy" id="180088"/>
    <lineage>
        <taxon>Eukaryota</taxon>
        <taxon>Fungi</taxon>
        <taxon>Dikarya</taxon>
        <taxon>Basidiomycota</taxon>
        <taxon>Agaricomycotina</taxon>
        <taxon>Agaricomycetes</taxon>
        <taxon>Agaricomycetidae</taxon>
        <taxon>Boletales</taxon>
        <taxon>Suillineae</taxon>
        <taxon>Rhizopogonaceae</taxon>
        <taxon>Rhizopogon</taxon>
    </lineage>
</organism>
<reference evidence="2 3" key="1">
    <citation type="submission" date="2016-03" db="EMBL/GenBank/DDBJ databases">
        <title>Comparative genomics of the ectomycorrhizal sister species Rhizopogon vinicolor and Rhizopogon vesiculosus (Basidiomycota: Boletales) reveals a divergence of the mating type B locus.</title>
        <authorList>
            <person name="Mujic A.B."/>
            <person name="Kuo A."/>
            <person name="Tritt A."/>
            <person name="Lipzen A."/>
            <person name="Chen C."/>
            <person name="Johnson J."/>
            <person name="Sharma A."/>
            <person name="Barry K."/>
            <person name="Grigoriev I.V."/>
            <person name="Spatafora J.W."/>
        </authorList>
    </citation>
    <scope>NUCLEOTIDE SEQUENCE [LARGE SCALE GENOMIC DNA]</scope>
    <source>
        <strain evidence="2 3">AM-OR11-056</strain>
    </source>
</reference>
<comment type="caution">
    <text evidence="2">The sequence shown here is derived from an EMBL/GenBank/DDBJ whole genome shotgun (WGS) entry which is preliminary data.</text>
</comment>
<sequence>MTYNSWKDWELYKHVEAERSQRTANDSTSPQQSMSPIQNGPVVMEPPATYGDATNNDYSQYGDATTDNYSQTLHYMSEPDLSQPNIGSHAAGQYGPVVAEPLATYGDAATDNYSQTPYYYPSESCLSQADIRSDAAGQSPRDVPFDYVFLPHEFPKKPEPGHPVHDHKSDICEWHDGNGICGQTVKAGSFADHMSKYHFTSPEPLVAGSQLRCQWHGCQRSDPYRRDTINRHLREVHLKMSRSKSLPGRSIRRPRNTQKAHTTN</sequence>
<feature type="compositionally biased region" description="Polar residues" evidence="1">
    <location>
        <begin position="22"/>
        <end position="38"/>
    </location>
</feature>
<dbReference type="AlphaFoldDB" id="A0A1J8PPJ9"/>
<dbReference type="OrthoDB" id="2656691at2759"/>
<gene>
    <name evidence="2" type="ORF">AZE42_06852</name>
</gene>
<evidence type="ECO:0000256" key="1">
    <source>
        <dbReference type="SAM" id="MobiDB-lite"/>
    </source>
</evidence>
<protein>
    <submittedName>
        <fullName evidence="2">Uncharacterized protein</fullName>
    </submittedName>
</protein>
<accession>A0A1J8PPJ9</accession>
<feature type="region of interest" description="Disordered" evidence="1">
    <location>
        <begin position="239"/>
        <end position="264"/>
    </location>
</feature>
<feature type="region of interest" description="Disordered" evidence="1">
    <location>
        <begin position="18"/>
        <end position="58"/>
    </location>
</feature>
<dbReference type="Proteomes" id="UP000183567">
    <property type="component" value="Unassembled WGS sequence"/>
</dbReference>
<evidence type="ECO:0000313" key="2">
    <source>
        <dbReference type="EMBL" id="OJA09731.1"/>
    </source>
</evidence>
<proteinExistence type="predicted"/>
<dbReference type="EMBL" id="LVVM01005807">
    <property type="protein sequence ID" value="OJA09731.1"/>
    <property type="molecule type" value="Genomic_DNA"/>
</dbReference>
<keyword evidence="3" id="KW-1185">Reference proteome</keyword>
<evidence type="ECO:0000313" key="3">
    <source>
        <dbReference type="Proteomes" id="UP000183567"/>
    </source>
</evidence>